<evidence type="ECO:0000256" key="4">
    <source>
        <dbReference type="PROSITE-ProRule" id="PRU00339"/>
    </source>
</evidence>
<evidence type="ECO:0000313" key="6">
    <source>
        <dbReference type="Proteomes" id="UP000887116"/>
    </source>
</evidence>
<dbReference type="EMBL" id="BMAO01017744">
    <property type="protein sequence ID" value="GFR18094.1"/>
    <property type="molecule type" value="Genomic_DNA"/>
</dbReference>
<dbReference type="PROSITE" id="PS50005">
    <property type="entry name" value="TPR"/>
    <property type="match status" value="1"/>
</dbReference>
<keyword evidence="2" id="KW-0539">Nucleus</keyword>
<dbReference type="GO" id="GO:0010468">
    <property type="term" value="P:regulation of gene expression"/>
    <property type="evidence" value="ECO:0007669"/>
    <property type="project" value="TreeGrafter"/>
</dbReference>
<sequence>MITEEVGDESPSLFTLEDLQMLSDLDSTQFGFLRLNKPENVKKKTLVLKAVKCLERFLIKNFRNKENDPSASNKNSIENLSEQLSSIRTDDLAPEENNSLLQIFVPTKPKVLSKEELHIRTFRKLGHFHLLLEDYAKALSAYQVYMKLNQDHYKDIPFMYGLGLVYFHYNEHFWFVLKNFYINIMSSEM</sequence>
<dbReference type="InterPro" id="IPR011990">
    <property type="entry name" value="TPR-like_helical_dom_sf"/>
</dbReference>
<dbReference type="InterPro" id="IPR019734">
    <property type="entry name" value="TPR_rpt"/>
</dbReference>
<evidence type="ECO:0000256" key="3">
    <source>
        <dbReference type="ARBA" id="ARBA00034483"/>
    </source>
</evidence>
<organism evidence="5 6">
    <name type="scientific">Trichonephila clavata</name>
    <name type="common">Joro spider</name>
    <name type="synonym">Nephila clavata</name>
    <dbReference type="NCBI Taxonomy" id="2740835"/>
    <lineage>
        <taxon>Eukaryota</taxon>
        <taxon>Metazoa</taxon>
        <taxon>Ecdysozoa</taxon>
        <taxon>Arthropoda</taxon>
        <taxon>Chelicerata</taxon>
        <taxon>Arachnida</taxon>
        <taxon>Araneae</taxon>
        <taxon>Araneomorphae</taxon>
        <taxon>Entelegynae</taxon>
        <taxon>Araneoidea</taxon>
        <taxon>Nephilidae</taxon>
        <taxon>Trichonephila</taxon>
    </lineage>
</organism>
<dbReference type="GO" id="GO:0000978">
    <property type="term" value="F:RNA polymerase II cis-regulatory region sequence-specific DNA binding"/>
    <property type="evidence" value="ECO:0007669"/>
    <property type="project" value="TreeGrafter"/>
</dbReference>
<dbReference type="AlphaFoldDB" id="A0A8X6I9T7"/>
<gene>
    <name evidence="5" type="primary">UTY</name>
    <name evidence="5" type="ORF">TNCT_652781</name>
</gene>
<dbReference type="InterPro" id="IPR051630">
    <property type="entry name" value="Corepressor-Demethylase"/>
</dbReference>
<dbReference type="Gene3D" id="1.25.40.10">
    <property type="entry name" value="Tetratricopeptide repeat domain"/>
    <property type="match status" value="1"/>
</dbReference>
<dbReference type="GO" id="GO:0031490">
    <property type="term" value="F:chromatin DNA binding"/>
    <property type="evidence" value="ECO:0007669"/>
    <property type="project" value="TreeGrafter"/>
</dbReference>
<name>A0A8X6I9T7_TRICU</name>
<protein>
    <submittedName>
        <fullName evidence="5">Histone demethylase UTY</fullName>
    </submittedName>
</protein>
<accession>A0A8X6I9T7</accession>
<feature type="repeat" description="TPR" evidence="4">
    <location>
        <begin position="119"/>
        <end position="152"/>
    </location>
</feature>
<keyword evidence="6" id="KW-1185">Reference proteome</keyword>
<dbReference type="OrthoDB" id="418911at2759"/>
<evidence type="ECO:0000256" key="2">
    <source>
        <dbReference type="ARBA" id="ARBA00023242"/>
    </source>
</evidence>
<dbReference type="SUPFAM" id="SSF48452">
    <property type="entry name" value="TPR-like"/>
    <property type="match status" value="1"/>
</dbReference>
<keyword evidence="4" id="KW-0802">TPR repeat</keyword>
<comment type="caution">
    <text evidence="5">The sequence shown here is derived from an EMBL/GenBank/DDBJ whole genome shotgun (WGS) entry which is preliminary data.</text>
</comment>
<dbReference type="GO" id="GO:0071558">
    <property type="term" value="F:histone H3K27me2/H3K27me3 demethylase activity"/>
    <property type="evidence" value="ECO:0007669"/>
    <property type="project" value="TreeGrafter"/>
</dbReference>
<evidence type="ECO:0000313" key="5">
    <source>
        <dbReference type="EMBL" id="GFR18094.1"/>
    </source>
</evidence>
<reference evidence="5" key="1">
    <citation type="submission" date="2020-07" db="EMBL/GenBank/DDBJ databases">
        <title>Multicomponent nature underlies the extraordinary mechanical properties of spider dragline silk.</title>
        <authorList>
            <person name="Kono N."/>
            <person name="Nakamura H."/>
            <person name="Mori M."/>
            <person name="Yoshida Y."/>
            <person name="Ohtoshi R."/>
            <person name="Malay A.D."/>
            <person name="Moran D.A.P."/>
            <person name="Tomita M."/>
            <person name="Numata K."/>
            <person name="Arakawa K."/>
        </authorList>
    </citation>
    <scope>NUCLEOTIDE SEQUENCE</scope>
</reference>
<proteinExistence type="inferred from homology"/>
<comment type="similarity">
    <text evidence="3">Belongs to the UTX family.</text>
</comment>
<dbReference type="PANTHER" id="PTHR14017">
    <property type="entry name" value="LYSINE-SPECIFIC DEMETHYLASE"/>
    <property type="match status" value="1"/>
</dbReference>
<comment type="subcellular location">
    <subcellularLocation>
        <location evidence="1">Nucleus</location>
    </subcellularLocation>
</comment>
<evidence type="ECO:0000256" key="1">
    <source>
        <dbReference type="ARBA" id="ARBA00004123"/>
    </source>
</evidence>
<dbReference type="GO" id="GO:0044666">
    <property type="term" value="C:MLL3/4 complex"/>
    <property type="evidence" value="ECO:0007669"/>
    <property type="project" value="TreeGrafter"/>
</dbReference>
<dbReference type="Proteomes" id="UP000887116">
    <property type="component" value="Unassembled WGS sequence"/>
</dbReference>
<dbReference type="PANTHER" id="PTHR14017:SF1">
    <property type="entry name" value="LD02225P"/>
    <property type="match status" value="1"/>
</dbReference>